<evidence type="ECO:0000313" key="1">
    <source>
        <dbReference type="EMBL" id="QPL05786.1"/>
    </source>
</evidence>
<reference evidence="1 2" key="1">
    <citation type="submission" date="2020-11" db="EMBL/GenBank/DDBJ databases">
        <title>Actinomyces sp. ZJ750.</title>
        <authorList>
            <person name="Zhou J."/>
        </authorList>
    </citation>
    <scope>NUCLEOTIDE SEQUENCE [LARGE SCALE GENOMIC DNA]</scope>
    <source>
        <strain evidence="1 2">ZJ750</strain>
    </source>
</reference>
<name>A0A7T0LLS7_9ACTO</name>
<proteinExistence type="predicted"/>
<keyword evidence="2" id="KW-1185">Reference proteome</keyword>
<dbReference type="Proteomes" id="UP000594637">
    <property type="component" value="Chromosome"/>
</dbReference>
<sequence>MSGLHPRGLLDQAYREIPTGRPPEAALRRATSTAYYAVFHLLSRHAAQYLIREPTGEWTTRHAAVARWVTHKDLAELATAVRSVGDPGRTHAIHIAFDHVDPRVTDLAEAFVVLQDARHRADYDPSDLPTKYLTLMHVEQAADALSKGEQLWHEQELSYQRFLALALGGLKVARRRH</sequence>
<dbReference type="EMBL" id="CP063989">
    <property type="protein sequence ID" value="QPL05786.1"/>
    <property type="molecule type" value="Genomic_DNA"/>
</dbReference>
<evidence type="ECO:0008006" key="3">
    <source>
        <dbReference type="Google" id="ProtNLM"/>
    </source>
</evidence>
<dbReference type="AlphaFoldDB" id="A0A7T0LLS7"/>
<dbReference type="RefSeq" id="WP_166856305.1">
    <property type="nucleotide sequence ID" value="NZ_CP063989.1"/>
</dbReference>
<dbReference type="KEGG" id="arep:ID810_02035"/>
<organism evidence="1 2">
    <name type="scientific">Actinomyces respiraculi</name>
    <dbReference type="NCBI Taxonomy" id="2744574"/>
    <lineage>
        <taxon>Bacteria</taxon>
        <taxon>Bacillati</taxon>
        <taxon>Actinomycetota</taxon>
        <taxon>Actinomycetes</taxon>
        <taxon>Actinomycetales</taxon>
        <taxon>Actinomycetaceae</taxon>
        <taxon>Actinomyces</taxon>
    </lineage>
</organism>
<gene>
    <name evidence="1" type="ORF">ID810_02035</name>
</gene>
<accession>A0A7T0LLS7</accession>
<dbReference type="Gene3D" id="1.20.120.330">
    <property type="entry name" value="Nucleotidyltransferases domain 2"/>
    <property type="match status" value="1"/>
</dbReference>
<protein>
    <recommendedName>
        <fullName evidence="3">HEPN domain-containing protein</fullName>
    </recommendedName>
</protein>
<evidence type="ECO:0000313" key="2">
    <source>
        <dbReference type="Proteomes" id="UP000594637"/>
    </source>
</evidence>